<evidence type="ECO:0000256" key="2">
    <source>
        <dbReference type="SAM" id="SignalP"/>
    </source>
</evidence>
<evidence type="ECO:0000256" key="1">
    <source>
        <dbReference type="SAM" id="MobiDB-lite"/>
    </source>
</evidence>
<dbReference type="RefSeq" id="WP_086065538.1">
    <property type="nucleotide sequence ID" value="NZ_CP021108.1"/>
</dbReference>
<reference evidence="3 4" key="1">
    <citation type="submission" date="2017-05" db="EMBL/GenBank/DDBJ databases">
        <title>Complete and WGS of Bordetella genogroups.</title>
        <authorList>
            <person name="Spilker T."/>
            <person name="LiPuma J."/>
        </authorList>
    </citation>
    <scope>NUCLEOTIDE SEQUENCE [LARGE SCALE GENOMIC DNA]</scope>
    <source>
        <strain evidence="3 4">AU19157</strain>
    </source>
</reference>
<accession>A0A1W6YM94</accession>
<feature type="compositionally biased region" description="Basic and acidic residues" evidence="1">
    <location>
        <begin position="174"/>
        <end position="200"/>
    </location>
</feature>
<keyword evidence="4" id="KW-1185">Reference proteome</keyword>
<protein>
    <recommendedName>
        <fullName evidence="5">LTXXQ motif family protein</fullName>
    </recommendedName>
</protein>
<dbReference type="OrthoDB" id="8683766at2"/>
<sequence length="209" mass="22592">MSRFAIRPVVASLALAVAAGTFAGAASAAPDASSSAAQPSTAQSGASHSGKSADGRRFHHMQDMRDALWVPGVGPLGKKEVTALKLDANQQALFSAAQQAQQDFGKSMREGMATRHQTLDQQLQAGKLDPHALADAQAQARQQYQGRADEVRQKWLAVWDSLNDGQRQQVTQFVKDRQARMQERREEHRKDGRPGAERRPAPAAPSTSS</sequence>
<proteinExistence type="predicted"/>
<evidence type="ECO:0008006" key="5">
    <source>
        <dbReference type="Google" id="ProtNLM"/>
    </source>
</evidence>
<feature type="signal peptide" evidence="2">
    <location>
        <begin position="1"/>
        <end position="28"/>
    </location>
</feature>
<gene>
    <name evidence="3" type="ORF">CAL12_15960</name>
</gene>
<dbReference type="Proteomes" id="UP000194151">
    <property type="component" value="Chromosome"/>
</dbReference>
<dbReference type="AlphaFoldDB" id="A0A1W6YM94"/>
<feature type="chain" id="PRO_5013117330" description="LTXXQ motif family protein" evidence="2">
    <location>
        <begin position="29"/>
        <end position="209"/>
    </location>
</feature>
<feature type="region of interest" description="Disordered" evidence="1">
    <location>
        <begin position="31"/>
        <end position="55"/>
    </location>
</feature>
<evidence type="ECO:0000313" key="4">
    <source>
        <dbReference type="Proteomes" id="UP000194151"/>
    </source>
</evidence>
<evidence type="ECO:0000313" key="3">
    <source>
        <dbReference type="EMBL" id="ARP82161.1"/>
    </source>
</evidence>
<name>A0A1W6YM94_9BORD</name>
<feature type="compositionally biased region" description="Low complexity" evidence="1">
    <location>
        <begin position="31"/>
        <end position="47"/>
    </location>
</feature>
<dbReference type="STRING" id="1416806.CAL12_15960"/>
<dbReference type="EMBL" id="CP021108">
    <property type="protein sequence ID" value="ARP82161.1"/>
    <property type="molecule type" value="Genomic_DNA"/>
</dbReference>
<keyword evidence="2" id="KW-0732">Signal</keyword>
<feature type="region of interest" description="Disordered" evidence="1">
    <location>
        <begin position="174"/>
        <end position="209"/>
    </location>
</feature>
<organism evidence="3 4">
    <name type="scientific">Bordetella genomosp. 8</name>
    <dbReference type="NCBI Taxonomy" id="1416806"/>
    <lineage>
        <taxon>Bacteria</taxon>
        <taxon>Pseudomonadati</taxon>
        <taxon>Pseudomonadota</taxon>
        <taxon>Betaproteobacteria</taxon>
        <taxon>Burkholderiales</taxon>
        <taxon>Alcaligenaceae</taxon>
        <taxon>Bordetella</taxon>
    </lineage>
</organism>
<dbReference type="KEGG" id="bgv:CAL12_15960"/>